<sequence>MKRIYIAGCFLCLAFYLQAQTEEGKLQRELTVEKEYNPSLRDANKINELPDIKTPEAPKTSVDYSNYTLDCLIPPYFQPFKAKTYYSGFATSKKRGYLDINIGTLFNKNADAGYQILRSEKDRLSVFGSHRSSNSKVHSLQDDAEARMKISDNALGVDFWHRFKKAALSADAQYVYSGFNDYGFGLLTDSTPNDRVNQRFQTHLGLQSVNNEGLHYQTNLSYTLFTQEYQPIDKKLSGTENRLMADGNLFTDFMGIAASVKTYFHPHNNMNYASLSAQPYLLFEGDEWNAHTGLTLSRQVGGVDEFLVSPDIRFNWRPSDAVLFYCSALGGIQDNSQYNSRIENRYISPLYRIRDSQSPFDGTVGIQFSPVANLSIDVFSGYQWLKDAHFYLLNDSAGTIPQYANARKFKLGGLFAYHYRDIADFGLQWTYSHWNITKSLEATATAVKAWNQPAFAAVFNAGFQLPVIPFRTDLMYHLETGRINMKNIHAVDITGTYTLNEILSLYLKVNNVLNQHYELWYGYPAQACHILFGGSLKF</sequence>
<dbReference type="GO" id="GO:0009279">
    <property type="term" value="C:cell outer membrane"/>
    <property type="evidence" value="ECO:0007669"/>
    <property type="project" value="UniProtKB-SubCell"/>
</dbReference>
<comment type="caution">
    <text evidence="5">The sequence shown here is derived from an EMBL/GenBank/DDBJ whole genome shotgun (WGS) entry which is preliminary data.</text>
</comment>
<evidence type="ECO:0008006" key="7">
    <source>
        <dbReference type="Google" id="ProtNLM"/>
    </source>
</evidence>
<evidence type="ECO:0000313" key="6">
    <source>
        <dbReference type="Proteomes" id="UP000324575"/>
    </source>
</evidence>
<evidence type="ECO:0000256" key="2">
    <source>
        <dbReference type="ARBA" id="ARBA00023136"/>
    </source>
</evidence>
<dbReference type="AlphaFoldDB" id="A0A5M8NVM2"/>
<name>A0A5M8NVM2_9BACT</name>
<dbReference type="EMBL" id="SNRX01000052">
    <property type="protein sequence ID" value="KAA6300723.1"/>
    <property type="molecule type" value="Genomic_DNA"/>
</dbReference>
<evidence type="ECO:0000256" key="3">
    <source>
        <dbReference type="ARBA" id="ARBA00023237"/>
    </source>
</evidence>
<evidence type="ECO:0000313" key="5">
    <source>
        <dbReference type="EMBL" id="KAA6300723.1"/>
    </source>
</evidence>
<feature type="signal peptide" evidence="4">
    <location>
        <begin position="1"/>
        <end position="19"/>
    </location>
</feature>
<organism evidence="5 6">
    <name type="scientific">Candidatus Ordinivivax streblomastigis</name>
    <dbReference type="NCBI Taxonomy" id="2540710"/>
    <lineage>
        <taxon>Bacteria</taxon>
        <taxon>Pseudomonadati</taxon>
        <taxon>Bacteroidota</taxon>
        <taxon>Bacteroidia</taxon>
        <taxon>Bacteroidales</taxon>
        <taxon>Candidatus Ordinivivax</taxon>
    </lineage>
</organism>
<gene>
    <name evidence="5" type="ORF">EZS26_003124</name>
</gene>
<feature type="chain" id="PRO_5024392905" description="TonB-dependent receptor" evidence="4">
    <location>
        <begin position="20"/>
        <end position="538"/>
    </location>
</feature>
<evidence type="ECO:0000256" key="1">
    <source>
        <dbReference type="ARBA" id="ARBA00004442"/>
    </source>
</evidence>
<protein>
    <recommendedName>
        <fullName evidence="7">TonB-dependent receptor</fullName>
    </recommendedName>
</protein>
<keyword evidence="2" id="KW-0472">Membrane</keyword>
<evidence type="ECO:0000256" key="4">
    <source>
        <dbReference type="SAM" id="SignalP"/>
    </source>
</evidence>
<dbReference type="Proteomes" id="UP000324575">
    <property type="component" value="Unassembled WGS sequence"/>
</dbReference>
<proteinExistence type="predicted"/>
<dbReference type="Gene3D" id="2.40.170.20">
    <property type="entry name" value="TonB-dependent receptor, beta-barrel domain"/>
    <property type="match status" value="1"/>
</dbReference>
<comment type="subcellular location">
    <subcellularLocation>
        <location evidence="1">Cell outer membrane</location>
    </subcellularLocation>
</comment>
<keyword evidence="3" id="KW-0998">Cell outer membrane</keyword>
<dbReference type="InterPro" id="IPR036942">
    <property type="entry name" value="Beta-barrel_TonB_sf"/>
</dbReference>
<reference evidence="5 6" key="1">
    <citation type="submission" date="2019-03" db="EMBL/GenBank/DDBJ databases">
        <title>Single cell metagenomics reveals metabolic interactions within the superorganism composed of flagellate Streblomastix strix and complex community of Bacteroidetes bacteria on its surface.</title>
        <authorList>
            <person name="Treitli S.C."/>
            <person name="Kolisko M."/>
            <person name="Husnik F."/>
            <person name="Keeling P."/>
            <person name="Hampl V."/>
        </authorList>
    </citation>
    <scope>NUCLEOTIDE SEQUENCE [LARGE SCALE GENOMIC DNA]</scope>
    <source>
        <strain evidence="5">St1</strain>
    </source>
</reference>
<dbReference type="SUPFAM" id="SSF56935">
    <property type="entry name" value="Porins"/>
    <property type="match status" value="1"/>
</dbReference>
<accession>A0A5M8NVM2</accession>
<keyword evidence="4" id="KW-0732">Signal</keyword>